<gene>
    <name evidence="5" type="ORF">HLB23_35650</name>
</gene>
<keyword evidence="3" id="KW-0963">Cytoplasm</keyword>
<evidence type="ECO:0000256" key="3">
    <source>
        <dbReference type="ARBA" id="ARBA00022490"/>
    </source>
</evidence>
<reference evidence="5 6" key="1">
    <citation type="submission" date="2020-05" db="EMBL/GenBank/DDBJ databases">
        <title>MicrobeNet Type strains.</title>
        <authorList>
            <person name="Nicholson A.C."/>
        </authorList>
    </citation>
    <scope>NUCLEOTIDE SEQUENCE [LARGE SCALE GENOMIC DNA]</scope>
    <source>
        <strain evidence="5 6">JCM 3224</strain>
    </source>
</reference>
<evidence type="ECO:0000313" key="6">
    <source>
        <dbReference type="Proteomes" id="UP000586827"/>
    </source>
</evidence>
<dbReference type="Pfam" id="PF14011">
    <property type="entry name" value="ESX-1_EspG"/>
    <property type="match status" value="1"/>
</dbReference>
<evidence type="ECO:0000313" key="5">
    <source>
        <dbReference type="EMBL" id="NNH75128.1"/>
    </source>
</evidence>
<dbReference type="EMBL" id="JABELX010000019">
    <property type="protein sequence ID" value="NNH75128.1"/>
    <property type="molecule type" value="Genomic_DNA"/>
</dbReference>
<comment type="similarity">
    <text evidence="2">Belongs to the EspG family.</text>
</comment>
<comment type="caution">
    <text evidence="5">The sequence shown here is derived from an EMBL/GenBank/DDBJ whole genome shotgun (WGS) entry which is preliminary data.</text>
</comment>
<sequence>MTRTWRFTEAEFAMLWRDVTGDRLPAPFLYVSAAATPEEQRATSHAARESLRDKATREVEDVVDTMANPDLALSVYGGDEREPMRPESMIRILATRKAERGYLITQLPGGSFFHRGGYTVIRCDPLRLSDEVVEALPPAQAGSRGEVELTSIHARAMLYQDTSDAANMEYNDSRSSVVATDDRVPVVSARFLRAPASISGEIQITQGSSVFGPRGITRHTVGWRDLDDGRYVITDRPARALGADAKRFVSVLNTRIAAVIRAVKEEREHLP</sequence>
<dbReference type="InterPro" id="IPR025734">
    <property type="entry name" value="EspG"/>
</dbReference>
<keyword evidence="6" id="KW-1185">Reference proteome</keyword>
<keyword evidence="4" id="KW-0143">Chaperone</keyword>
<proteinExistence type="inferred from homology"/>
<evidence type="ECO:0000256" key="2">
    <source>
        <dbReference type="ARBA" id="ARBA00006411"/>
    </source>
</evidence>
<organism evidence="5 6">
    <name type="scientific">Nocardia uniformis</name>
    <dbReference type="NCBI Taxonomy" id="53432"/>
    <lineage>
        <taxon>Bacteria</taxon>
        <taxon>Bacillati</taxon>
        <taxon>Actinomycetota</taxon>
        <taxon>Actinomycetes</taxon>
        <taxon>Mycobacteriales</taxon>
        <taxon>Nocardiaceae</taxon>
        <taxon>Nocardia</taxon>
    </lineage>
</organism>
<name>A0A849CBN7_9NOCA</name>
<accession>A0A849CBN7</accession>
<dbReference type="RefSeq" id="WP_067527090.1">
    <property type="nucleotide sequence ID" value="NZ_JABELX010000019.1"/>
</dbReference>
<comment type="subcellular location">
    <subcellularLocation>
        <location evidence="1">Cytoplasm</location>
    </subcellularLocation>
</comment>
<evidence type="ECO:0000256" key="4">
    <source>
        <dbReference type="ARBA" id="ARBA00023186"/>
    </source>
</evidence>
<protein>
    <submittedName>
        <fullName evidence="5">ESX secretion-associated protein EspG</fullName>
    </submittedName>
</protein>
<dbReference type="AlphaFoldDB" id="A0A849CBN7"/>
<evidence type="ECO:0000256" key="1">
    <source>
        <dbReference type="ARBA" id="ARBA00004496"/>
    </source>
</evidence>
<dbReference type="Proteomes" id="UP000586827">
    <property type="component" value="Unassembled WGS sequence"/>
</dbReference>